<feature type="domain" description="ABC transmembrane type-2" evidence="10">
    <location>
        <begin position="44"/>
        <end position="264"/>
    </location>
</feature>
<dbReference type="STRING" id="43678.OJAG_13020"/>
<keyword evidence="4 9" id="KW-1003">Cell membrane</keyword>
<dbReference type="AlphaFoldDB" id="A0A161XGN8"/>
<comment type="caution">
    <text evidence="11">The sequence shown here is derived from an EMBL/GenBank/DDBJ whole genome shotgun (WGS) entry which is preliminary data.</text>
</comment>
<dbReference type="InterPro" id="IPR047817">
    <property type="entry name" value="ABC2_TM_bact-type"/>
</dbReference>
<keyword evidence="14" id="KW-1185">Reference proteome</keyword>
<feature type="transmembrane region" description="Helical" evidence="9">
    <location>
        <begin position="77"/>
        <end position="96"/>
    </location>
</feature>
<dbReference type="EMBL" id="MAQA01000004">
    <property type="protein sequence ID" value="OCI32677.1"/>
    <property type="molecule type" value="Genomic_DNA"/>
</dbReference>
<comment type="subcellular location">
    <subcellularLocation>
        <location evidence="1">Cell inner membrane</location>
        <topology evidence="1">Multi-pass membrane protein</topology>
    </subcellularLocation>
    <subcellularLocation>
        <location evidence="9">Cell membrane</location>
        <topology evidence="9">Multi-pass membrane protein</topology>
    </subcellularLocation>
</comment>
<evidence type="ECO:0000313" key="11">
    <source>
        <dbReference type="EMBL" id="KZM35977.1"/>
    </source>
</evidence>
<dbReference type="RefSeq" id="WP_056764177.1">
    <property type="nucleotide sequence ID" value="NZ_JBIVFZ010000002.1"/>
</dbReference>
<keyword evidence="8 9" id="KW-0472">Membrane</keyword>
<dbReference type="GO" id="GO:0005886">
    <property type="term" value="C:plasma membrane"/>
    <property type="evidence" value="ECO:0007669"/>
    <property type="project" value="UniProtKB-SubCell"/>
</dbReference>
<gene>
    <name evidence="11" type="primary">tagG_1</name>
    <name evidence="12" type="ORF">OERS_06070</name>
    <name evidence="11" type="ORF">OJAG_13020</name>
</gene>
<evidence type="ECO:0000256" key="4">
    <source>
        <dbReference type="ARBA" id="ARBA00022475"/>
    </source>
</evidence>
<evidence type="ECO:0000256" key="9">
    <source>
        <dbReference type="RuleBase" id="RU361157"/>
    </source>
</evidence>
<proteinExistence type="inferred from homology"/>
<keyword evidence="6 9" id="KW-0812">Transmembrane</keyword>
<comment type="similarity">
    <text evidence="2 9">Belongs to the ABC-2 integral membrane protein family.</text>
</comment>
<evidence type="ECO:0000313" key="12">
    <source>
        <dbReference type="EMBL" id="OCI32677.1"/>
    </source>
</evidence>
<name>A0A161XGN8_9CELL</name>
<keyword evidence="5" id="KW-0997">Cell inner membrane</keyword>
<evidence type="ECO:0000313" key="13">
    <source>
        <dbReference type="Proteomes" id="UP000076447"/>
    </source>
</evidence>
<evidence type="ECO:0000256" key="6">
    <source>
        <dbReference type="ARBA" id="ARBA00022692"/>
    </source>
</evidence>
<dbReference type="Proteomes" id="UP000093412">
    <property type="component" value="Unassembled WGS sequence"/>
</dbReference>
<keyword evidence="3 9" id="KW-0813">Transport</keyword>
<feature type="transmembrane region" description="Helical" evidence="9">
    <location>
        <begin position="42"/>
        <end position="65"/>
    </location>
</feature>
<dbReference type="PATRIC" id="fig|43678.3.peg.1362"/>
<dbReference type="GO" id="GO:0015920">
    <property type="term" value="P:lipopolysaccharide transport"/>
    <property type="evidence" value="ECO:0007669"/>
    <property type="project" value="TreeGrafter"/>
</dbReference>
<reference evidence="12 14" key="2">
    <citation type="submission" date="2016-06" db="EMBL/GenBank/DDBJ databases">
        <title>Genome sequence of Oerskovia enterophila DSM 43852.</title>
        <authorList>
            <person name="Poehlein A."/>
            <person name="Jag V."/>
            <person name="Bengelsdorf F.R."/>
            <person name="Daniel R."/>
            <person name="Duerre P."/>
        </authorList>
    </citation>
    <scope>NUCLEOTIDE SEQUENCE [LARGE SCALE GENOMIC DNA]</scope>
    <source>
        <strain evidence="12 14">DSM 43852</strain>
    </source>
</reference>
<dbReference type="Pfam" id="PF01061">
    <property type="entry name" value="ABC2_membrane"/>
    <property type="match status" value="1"/>
</dbReference>
<evidence type="ECO:0000313" key="14">
    <source>
        <dbReference type="Proteomes" id="UP000093412"/>
    </source>
</evidence>
<feature type="transmembrane region" description="Helical" evidence="9">
    <location>
        <begin position="240"/>
        <end position="261"/>
    </location>
</feature>
<organism evidence="11 13">
    <name type="scientific">Oerskovia enterophila</name>
    <dbReference type="NCBI Taxonomy" id="43678"/>
    <lineage>
        <taxon>Bacteria</taxon>
        <taxon>Bacillati</taxon>
        <taxon>Actinomycetota</taxon>
        <taxon>Actinomycetes</taxon>
        <taxon>Micrococcales</taxon>
        <taxon>Cellulomonadaceae</taxon>
        <taxon>Oerskovia</taxon>
    </lineage>
</organism>
<evidence type="ECO:0000256" key="2">
    <source>
        <dbReference type="ARBA" id="ARBA00007783"/>
    </source>
</evidence>
<evidence type="ECO:0000256" key="8">
    <source>
        <dbReference type="ARBA" id="ARBA00023136"/>
    </source>
</evidence>
<keyword evidence="7 9" id="KW-1133">Transmembrane helix</keyword>
<dbReference type="GO" id="GO:0140359">
    <property type="term" value="F:ABC-type transporter activity"/>
    <property type="evidence" value="ECO:0007669"/>
    <property type="project" value="InterPro"/>
</dbReference>
<dbReference type="EMBL" id="LRIE01000062">
    <property type="protein sequence ID" value="KZM35977.1"/>
    <property type="molecule type" value="Genomic_DNA"/>
</dbReference>
<protein>
    <recommendedName>
        <fullName evidence="9">Transport permease protein</fullName>
    </recommendedName>
</protein>
<dbReference type="PANTHER" id="PTHR30413:SF8">
    <property type="entry name" value="TRANSPORT PERMEASE PROTEIN"/>
    <property type="match status" value="1"/>
</dbReference>
<feature type="transmembrane region" description="Helical" evidence="9">
    <location>
        <begin position="184"/>
        <end position="203"/>
    </location>
</feature>
<dbReference type="InterPro" id="IPR013525">
    <property type="entry name" value="ABC2_TM"/>
</dbReference>
<accession>A0A161XGN8</accession>
<feature type="transmembrane region" description="Helical" evidence="9">
    <location>
        <begin position="117"/>
        <end position="145"/>
    </location>
</feature>
<dbReference type="PROSITE" id="PS51012">
    <property type="entry name" value="ABC_TM2"/>
    <property type="match status" value="1"/>
</dbReference>
<evidence type="ECO:0000256" key="5">
    <source>
        <dbReference type="ARBA" id="ARBA00022519"/>
    </source>
</evidence>
<reference evidence="11 13" key="1">
    <citation type="submission" date="2016-01" db="EMBL/GenBank/DDBJ databases">
        <title>Genome sequence of Oerskovia enterophila VJag, an agar and cellulose degrading bacterium.</title>
        <authorList>
            <person name="Poehlein A."/>
            <person name="Jag V."/>
            <person name="Bengelsdorf F."/>
            <person name="Duerre P."/>
            <person name="Daniel R."/>
        </authorList>
    </citation>
    <scope>NUCLEOTIDE SEQUENCE [LARGE SCALE GENOMIC DNA]</scope>
    <source>
        <strain evidence="11 13">VJag</strain>
    </source>
</reference>
<dbReference type="PANTHER" id="PTHR30413">
    <property type="entry name" value="INNER MEMBRANE TRANSPORT PERMEASE"/>
    <property type="match status" value="1"/>
</dbReference>
<evidence type="ECO:0000256" key="1">
    <source>
        <dbReference type="ARBA" id="ARBA00004429"/>
    </source>
</evidence>
<feature type="transmembrane region" description="Helical" evidence="9">
    <location>
        <begin position="151"/>
        <end position="172"/>
    </location>
</feature>
<dbReference type="Proteomes" id="UP000076447">
    <property type="component" value="Unassembled WGS sequence"/>
</dbReference>
<evidence type="ECO:0000256" key="3">
    <source>
        <dbReference type="ARBA" id="ARBA00022448"/>
    </source>
</evidence>
<evidence type="ECO:0000259" key="10">
    <source>
        <dbReference type="PROSITE" id="PS51012"/>
    </source>
</evidence>
<sequence length="272" mass="29702">MSKTVITPPGRWDLPSVKELWEAREVLISFGRRDVLLRYRQTVIGVAWVILQPLAAAGIFAIVFGQVADLPSNGVPYFIFAFAGQLAWNVFSGVASRSSSSLVANQSLVSKVFFPRMLVPLSTILAVLVDYAVAFGLFVILLFVYGINPGWPILLLPFWTLLAVLLGAAIGVASSAVMVKYRDVGYALPWVVQILMYATPVAYSLEAVPANLLWIFNINPLTWLLEGFRWSLLGQAAPEAWQVVALVVVSGLAFTGGALIFQKLERGFADVI</sequence>
<evidence type="ECO:0000256" key="7">
    <source>
        <dbReference type="ARBA" id="ARBA00022989"/>
    </source>
</evidence>
<dbReference type="OrthoDB" id="9789409at2"/>